<dbReference type="GO" id="GO:0034473">
    <property type="term" value="P:U1 snRNA 3'-end processing"/>
    <property type="evidence" value="ECO:0007669"/>
    <property type="project" value="TreeGrafter"/>
</dbReference>
<dbReference type="GO" id="GO:0034476">
    <property type="term" value="P:U5 snRNA 3'-end processing"/>
    <property type="evidence" value="ECO:0007669"/>
    <property type="project" value="TreeGrafter"/>
</dbReference>
<evidence type="ECO:0000313" key="12">
    <source>
        <dbReference type="EMBL" id="RKO89445.1"/>
    </source>
</evidence>
<dbReference type="SUPFAM" id="SSF55666">
    <property type="entry name" value="Ribonuclease PH domain 2-like"/>
    <property type="match status" value="1"/>
</dbReference>
<proteinExistence type="inferred from homology"/>
<dbReference type="InterPro" id="IPR001247">
    <property type="entry name" value="ExoRNase_PH_dom1"/>
</dbReference>
<keyword evidence="8" id="KW-0539">Nucleus</keyword>
<dbReference type="GO" id="GO:0071035">
    <property type="term" value="P:nuclear polyadenylation-dependent rRNA catabolic process"/>
    <property type="evidence" value="ECO:0007669"/>
    <property type="project" value="TreeGrafter"/>
</dbReference>
<dbReference type="InterPro" id="IPR050590">
    <property type="entry name" value="Exosome_comp_Rrp42_subfam"/>
</dbReference>
<dbReference type="GO" id="GO:0071028">
    <property type="term" value="P:nuclear mRNA surveillance"/>
    <property type="evidence" value="ECO:0007669"/>
    <property type="project" value="TreeGrafter"/>
</dbReference>
<organism evidence="12 13">
    <name type="scientific">Blyttiomyces helicus</name>
    <dbReference type="NCBI Taxonomy" id="388810"/>
    <lineage>
        <taxon>Eukaryota</taxon>
        <taxon>Fungi</taxon>
        <taxon>Fungi incertae sedis</taxon>
        <taxon>Chytridiomycota</taxon>
        <taxon>Chytridiomycota incertae sedis</taxon>
        <taxon>Chytridiomycetes</taxon>
        <taxon>Chytridiomycetes incertae sedis</taxon>
        <taxon>Blyttiomyces</taxon>
    </lineage>
</organism>
<dbReference type="InterPro" id="IPR020568">
    <property type="entry name" value="Ribosomal_Su5_D2-typ_SF"/>
</dbReference>
<dbReference type="Pfam" id="PF03725">
    <property type="entry name" value="RNase_PH_C"/>
    <property type="match status" value="1"/>
</dbReference>
<dbReference type="OrthoDB" id="45882at2759"/>
<dbReference type="Pfam" id="PF01138">
    <property type="entry name" value="RNase_PH"/>
    <property type="match status" value="1"/>
</dbReference>
<dbReference type="CDD" id="cd11369">
    <property type="entry name" value="RNase_PH_RRP43"/>
    <property type="match status" value="1"/>
</dbReference>
<feature type="domain" description="Exoribonuclease phosphorolytic" evidence="10">
    <location>
        <begin position="54"/>
        <end position="188"/>
    </location>
</feature>
<dbReference type="AlphaFoldDB" id="A0A4P9WCQ5"/>
<evidence type="ECO:0000259" key="10">
    <source>
        <dbReference type="Pfam" id="PF01138"/>
    </source>
</evidence>
<dbReference type="GO" id="GO:0071038">
    <property type="term" value="P:TRAMP-dependent tRNA surveillance pathway"/>
    <property type="evidence" value="ECO:0007669"/>
    <property type="project" value="TreeGrafter"/>
</dbReference>
<dbReference type="InterPro" id="IPR027408">
    <property type="entry name" value="PNPase/RNase_PH_dom_sf"/>
</dbReference>
<sequence>MQIDPPAHTPGAPAAAAATFSLDPETFKKVHPAEYHRRFLSQNVRSDGRPLDKFRKALVNVGSITTAHGSAMVRLGHTTVVCGIKAEVAEPRPATPKEGYLIPNVDLPALCSPLFRPGPPGELAQTVSEYINRLVNSSKVLNLEDLCIASGAAVWALHADIVCLNYEGNILDAALIALMAALRNLRLPTATYHESESTVHATEHRPIALVLDHFPVAATFGTFDGHHILYDPTDEEEPLLGSQITIVVDGEEGMCGLLKPGGAAMTREVLERCTRAARDRCADVSAAIDLALAAQRID</sequence>
<dbReference type="PANTHER" id="PTHR11097">
    <property type="entry name" value="EXOSOME COMPLEX EXONUCLEASE RIBOSOMAL RNA PROCESSING PROTEIN"/>
    <property type="match status" value="1"/>
</dbReference>
<keyword evidence="4" id="KW-0963">Cytoplasm</keyword>
<evidence type="ECO:0000256" key="2">
    <source>
        <dbReference type="ARBA" id="ARBA00004604"/>
    </source>
</evidence>
<dbReference type="GO" id="GO:0035925">
    <property type="term" value="F:mRNA 3'-UTR AU-rich region binding"/>
    <property type="evidence" value="ECO:0007669"/>
    <property type="project" value="TreeGrafter"/>
</dbReference>
<dbReference type="FunFam" id="3.30.230.70:FF:000017">
    <property type="entry name" value="Exosome complex component Rrp42"/>
    <property type="match status" value="1"/>
</dbReference>
<name>A0A4P9WCQ5_9FUNG</name>
<evidence type="ECO:0000256" key="3">
    <source>
        <dbReference type="ARBA" id="ARBA00006678"/>
    </source>
</evidence>
<dbReference type="GO" id="GO:0000467">
    <property type="term" value="P:exonucleolytic trimming to generate mature 3'-end of 5.8S rRNA from tricistronic rRNA transcript (SSU-rRNA, 5.8S rRNA, LSU-rRNA)"/>
    <property type="evidence" value="ECO:0007669"/>
    <property type="project" value="TreeGrafter"/>
</dbReference>
<dbReference type="GO" id="GO:0034475">
    <property type="term" value="P:U4 snRNA 3'-end processing"/>
    <property type="evidence" value="ECO:0007669"/>
    <property type="project" value="TreeGrafter"/>
</dbReference>
<evidence type="ECO:0000256" key="9">
    <source>
        <dbReference type="ARBA" id="ARBA00030617"/>
    </source>
</evidence>
<evidence type="ECO:0000256" key="6">
    <source>
        <dbReference type="ARBA" id="ARBA00022835"/>
    </source>
</evidence>
<keyword evidence="12" id="KW-0689">Ribosomal protein</keyword>
<dbReference type="GO" id="GO:0000176">
    <property type="term" value="C:nuclear exosome (RNase complex)"/>
    <property type="evidence" value="ECO:0007669"/>
    <property type="project" value="TreeGrafter"/>
</dbReference>
<dbReference type="EMBL" id="KZ996086">
    <property type="protein sequence ID" value="RKO89445.1"/>
    <property type="molecule type" value="Genomic_DNA"/>
</dbReference>
<evidence type="ECO:0000256" key="1">
    <source>
        <dbReference type="ARBA" id="ARBA00004496"/>
    </source>
</evidence>
<dbReference type="InterPro" id="IPR036345">
    <property type="entry name" value="ExoRNase_PH_dom2_sf"/>
</dbReference>
<evidence type="ECO:0000256" key="7">
    <source>
        <dbReference type="ARBA" id="ARBA00022884"/>
    </source>
</evidence>
<dbReference type="GO" id="GO:0016075">
    <property type="term" value="P:rRNA catabolic process"/>
    <property type="evidence" value="ECO:0007669"/>
    <property type="project" value="TreeGrafter"/>
</dbReference>
<keyword evidence="7" id="KW-0694">RNA-binding</keyword>
<keyword evidence="5" id="KW-0698">rRNA processing</keyword>
<dbReference type="GO" id="GO:0000177">
    <property type="term" value="C:cytoplasmic exosome (RNase complex)"/>
    <property type="evidence" value="ECO:0007669"/>
    <property type="project" value="TreeGrafter"/>
</dbReference>
<evidence type="ECO:0000256" key="4">
    <source>
        <dbReference type="ARBA" id="ARBA00022490"/>
    </source>
</evidence>
<evidence type="ECO:0000256" key="5">
    <source>
        <dbReference type="ARBA" id="ARBA00022552"/>
    </source>
</evidence>
<dbReference type="GO" id="GO:0005840">
    <property type="term" value="C:ribosome"/>
    <property type="evidence" value="ECO:0007669"/>
    <property type="project" value="UniProtKB-KW"/>
</dbReference>
<comment type="subcellular location">
    <subcellularLocation>
        <location evidence="1">Cytoplasm</location>
    </subcellularLocation>
    <subcellularLocation>
        <location evidence="2">Nucleus</location>
        <location evidence="2">Nucleolus</location>
    </subcellularLocation>
</comment>
<keyword evidence="6" id="KW-0271">Exosome</keyword>
<dbReference type="Gene3D" id="3.30.230.70">
    <property type="entry name" value="GHMP Kinase, N-terminal domain"/>
    <property type="match status" value="1"/>
</dbReference>
<dbReference type="PANTHER" id="PTHR11097:SF9">
    <property type="entry name" value="EXOSOME COMPLEX COMPONENT RRP43"/>
    <property type="match status" value="1"/>
</dbReference>
<dbReference type="InterPro" id="IPR033196">
    <property type="entry name" value="Rrp43"/>
</dbReference>
<gene>
    <name evidence="12" type="ORF">BDK51DRAFT_20019</name>
</gene>
<dbReference type="InterPro" id="IPR015847">
    <property type="entry name" value="ExoRNase_PH_dom2"/>
</dbReference>
<dbReference type="GO" id="GO:0005730">
    <property type="term" value="C:nucleolus"/>
    <property type="evidence" value="ECO:0007669"/>
    <property type="project" value="UniProtKB-SubCell"/>
</dbReference>
<evidence type="ECO:0000256" key="8">
    <source>
        <dbReference type="ARBA" id="ARBA00023242"/>
    </source>
</evidence>
<comment type="similarity">
    <text evidence="3">Belongs to the RNase PH family.</text>
</comment>
<keyword evidence="12" id="KW-0687">Ribonucleoprotein</keyword>
<evidence type="ECO:0000259" key="11">
    <source>
        <dbReference type="Pfam" id="PF03725"/>
    </source>
</evidence>
<protein>
    <recommendedName>
        <fullName evidence="9">Ribosomal RNA-processing protein 43</fullName>
    </recommendedName>
</protein>
<feature type="domain" description="Exoribonuclease phosphorolytic" evidence="11">
    <location>
        <begin position="213"/>
        <end position="279"/>
    </location>
</feature>
<accession>A0A4P9WCQ5</accession>
<reference evidence="13" key="1">
    <citation type="journal article" date="2018" name="Nat. Microbiol.">
        <title>Leveraging single-cell genomics to expand the fungal tree of life.</title>
        <authorList>
            <person name="Ahrendt S.R."/>
            <person name="Quandt C.A."/>
            <person name="Ciobanu D."/>
            <person name="Clum A."/>
            <person name="Salamov A."/>
            <person name="Andreopoulos B."/>
            <person name="Cheng J.F."/>
            <person name="Woyke T."/>
            <person name="Pelin A."/>
            <person name="Henrissat B."/>
            <person name="Reynolds N.K."/>
            <person name="Benny G.L."/>
            <person name="Smith M.E."/>
            <person name="James T.Y."/>
            <person name="Grigoriev I.V."/>
        </authorList>
    </citation>
    <scope>NUCLEOTIDE SEQUENCE [LARGE SCALE GENOMIC DNA]</scope>
</reference>
<dbReference type="SUPFAM" id="SSF54211">
    <property type="entry name" value="Ribosomal protein S5 domain 2-like"/>
    <property type="match status" value="1"/>
</dbReference>
<evidence type="ECO:0000313" key="13">
    <source>
        <dbReference type="Proteomes" id="UP000269721"/>
    </source>
</evidence>
<dbReference type="Proteomes" id="UP000269721">
    <property type="component" value="Unassembled WGS sequence"/>
</dbReference>
<keyword evidence="13" id="KW-1185">Reference proteome</keyword>